<dbReference type="Pfam" id="PF17871">
    <property type="entry name" value="AAA_lid_9"/>
    <property type="match status" value="1"/>
</dbReference>
<feature type="domain" description="Clp ATPase C-terminal" evidence="9">
    <location>
        <begin position="719"/>
        <end position="815"/>
    </location>
</feature>
<dbReference type="GeneID" id="25984949"/>
<gene>
    <name evidence="10" type="ORF">A1Q1_01435</name>
</gene>
<evidence type="ECO:0000256" key="5">
    <source>
        <dbReference type="ARBA" id="ARBA00023186"/>
    </source>
</evidence>
<dbReference type="Pfam" id="PF07724">
    <property type="entry name" value="AAA_2"/>
    <property type="match status" value="1"/>
</dbReference>
<dbReference type="PANTHER" id="PTHR11638">
    <property type="entry name" value="ATP-DEPENDENT CLP PROTEASE"/>
    <property type="match status" value="1"/>
</dbReference>
<dbReference type="InterPro" id="IPR041546">
    <property type="entry name" value="ClpA/ClpB_AAA_lid"/>
</dbReference>
<dbReference type="GO" id="GO:0005759">
    <property type="term" value="C:mitochondrial matrix"/>
    <property type="evidence" value="ECO:0007669"/>
    <property type="project" value="TreeGrafter"/>
</dbReference>
<keyword evidence="6" id="KW-0175">Coiled coil</keyword>
<evidence type="ECO:0000313" key="11">
    <source>
        <dbReference type="Proteomes" id="UP000002748"/>
    </source>
</evidence>
<dbReference type="FunFam" id="3.40.50.300:FF:000120">
    <property type="entry name" value="ATP-dependent chaperone ClpB"/>
    <property type="match status" value="1"/>
</dbReference>
<dbReference type="InterPro" id="IPR019489">
    <property type="entry name" value="Clp_ATPase_C"/>
</dbReference>
<dbReference type="GO" id="GO:0034605">
    <property type="term" value="P:cellular response to heat"/>
    <property type="evidence" value="ECO:0007669"/>
    <property type="project" value="TreeGrafter"/>
</dbReference>
<keyword evidence="5" id="KW-0143">Chaperone</keyword>
<evidence type="ECO:0000259" key="9">
    <source>
        <dbReference type="SMART" id="SM01086"/>
    </source>
</evidence>
<organism evidence="10 11">
    <name type="scientific">Trichosporon asahii var. asahii (strain ATCC 90039 / CBS 2479 / JCM 2466 / KCTC 7840 / NBRC 103889/ NCYC 2677 / UAMH 7654)</name>
    <name type="common">Yeast</name>
    <dbReference type="NCBI Taxonomy" id="1186058"/>
    <lineage>
        <taxon>Eukaryota</taxon>
        <taxon>Fungi</taxon>
        <taxon>Dikarya</taxon>
        <taxon>Basidiomycota</taxon>
        <taxon>Agaricomycotina</taxon>
        <taxon>Tremellomycetes</taxon>
        <taxon>Trichosporonales</taxon>
        <taxon>Trichosporonaceae</taxon>
        <taxon>Trichosporon</taxon>
    </lineage>
</organism>
<dbReference type="SMART" id="SM01086">
    <property type="entry name" value="ClpB_D2-small"/>
    <property type="match status" value="1"/>
</dbReference>
<feature type="compositionally biased region" description="Gly residues" evidence="7">
    <location>
        <begin position="63"/>
        <end position="85"/>
    </location>
</feature>
<feature type="region of interest" description="Disordered" evidence="7">
    <location>
        <begin position="63"/>
        <end position="104"/>
    </location>
</feature>
<dbReference type="Gene3D" id="1.10.8.60">
    <property type="match status" value="1"/>
</dbReference>
<dbReference type="Pfam" id="PF00004">
    <property type="entry name" value="AAA"/>
    <property type="match status" value="1"/>
</dbReference>
<dbReference type="InterPro" id="IPR027417">
    <property type="entry name" value="P-loop_NTPase"/>
</dbReference>
<dbReference type="InterPro" id="IPR018368">
    <property type="entry name" value="ClpA/B_CS1"/>
</dbReference>
<evidence type="ECO:0000256" key="2">
    <source>
        <dbReference type="ARBA" id="ARBA00022737"/>
    </source>
</evidence>
<feature type="domain" description="AAA+ ATPase" evidence="8">
    <location>
        <begin position="545"/>
        <end position="720"/>
    </location>
</feature>
<evidence type="ECO:0000256" key="3">
    <source>
        <dbReference type="ARBA" id="ARBA00022741"/>
    </source>
</evidence>
<dbReference type="Pfam" id="PF10431">
    <property type="entry name" value="ClpB_D2-small"/>
    <property type="match status" value="1"/>
</dbReference>
<comment type="caution">
    <text evidence="10">The sequence shown here is derived from an EMBL/GenBank/DDBJ whole genome shotgun (WGS) entry which is preliminary data.</text>
</comment>
<dbReference type="PRINTS" id="PR00300">
    <property type="entry name" value="CLPPROTEASEA"/>
</dbReference>
<dbReference type="InterPro" id="IPR003593">
    <property type="entry name" value="AAA+_ATPase"/>
</dbReference>
<keyword evidence="3" id="KW-0547">Nucleotide-binding</keyword>
<dbReference type="KEGG" id="tasa:A1Q1_01435"/>
<reference evidence="10 11" key="1">
    <citation type="journal article" date="2012" name="Eukaryot. Cell">
        <title>Draft genome sequence of CBS 2479, the standard type strain of Trichosporon asahii.</title>
        <authorList>
            <person name="Yang R.Y."/>
            <person name="Li H.T."/>
            <person name="Zhu H."/>
            <person name="Zhou G.P."/>
            <person name="Wang M."/>
            <person name="Wang L."/>
        </authorList>
    </citation>
    <scope>NUCLEOTIDE SEQUENCE [LARGE SCALE GENOMIC DNA]</scope>
    <source>
        <strain evidence="11">ATCC 90039 / CBS 2479 / JCM 2466 / KCTC 7840 / NCYC 2677 / UAMH 7654</strain>
    </source>
</reference>
<dbReference type="SMART" id="SM00382">
    <property type="entry name" value="AAA"/>
    <property type="match status" value="2"/>
</dbReference>
<dbReference type="GO" id="GO:0016887">
    <property type="term" value="F:ATP hydrolysis activity"/>
    <property type="evidence" value="ECO:0007669"/>
    <property type="project" value="InterPro"/>
</dbReference>
<evidence type="ECO:0000256" key="7">
    <source>
        <dbReference type="SAM" id="MobiDB-lite"/>
    </source>
</evidence>
<dbReference type="InterPro" id="IPR003959">
    <property type="entry name" value="ATPase_AAA_core"/>
</dbReference>
<dbReference type="Gene3D" id="3.40.50.300">
    <property type="entry name" value="P-loop containing nucleotide triphosphate hydrolases"/>
    <property type="match status" value="3"/>
</dbReference>
<dbReference type="Proteomes" id="UP000002748">
    <property type="component" value="Unassembled WGS sequence"/>
</dbReference>
<dbReference type="VEuPathDB" id="FungiDB:A1Q1_01435"/>
<proteinExistence type="inferred from homology"/>
<protein>
    <submittedName>
        <fullName evidence="10">Uncharacterized protein</fullName>
    </submittedName>
</protein>
<dbReference type="InterPro" id="IPR050130">
    <property type="entry name" value="ClpA_ClpB"/>
</dbReference>
<feature type="coiled-coil region" evidence="6">
    <location>
        <begin position="415"/>
        <end position="469"/>
    </location>
</feature>
<dbReference type="GO" id="GO:0042026">
    <property type="term" value="P:protein refolding"/>
    <property type="evidence" value="ECO:0007669"/>
    <property type="project" value="TreeGrafter"/>
</dbReference>
<evidence type="ECO:0000256" key="6">
    <source>
        <dbReference type="SAM" id="Coils"/>
    </source>
</evidence>
<dbReference type="CDD" id="cd19499">
    <property type="entry name" value="RecA-like_ClpB_Hsp104-like"/>
    <property type="match status" value="1"/>
</dbReference>
<dbReference type="SUPFAM" id="SSF52540">
    <property type="entry name" value="P-loop containing nucleoside triphosphate hydrolases"/>
    <property type="match status" value="2"/>
</dbReference>
<dbReference type="InterPro" id="IPR001270">
    <property type="entry name" value="ClpA/B"/>
</dbReference>
<feature type="compositionally biased region" description="Basic and acidic residues" evidence="7">
    <location>
        <begin position="830"/>
        <end position="845"/>
    </location>
</feature>
<name>J5T781_TRIAS</name>
<dbReference type="GO" id="GO:0005524">
    <property type="term" value="F:ATP binding"/>
    <property type="evidence" value="ECO:0007669"/>
    <property type="project" value="UniProtKB-KW"/>
</dbReference>
<sequence>MSTITRLRPTSAPLRAAMRAKATNPRAIALPTTAAMAVRHYQGRPPQFPFGFSFGPGGGMGGFGGGGGGMGGFPPGGQMPPGGGFPKYPQQAPGEEEGGEKKSTLEQHSIDLTQMAREGKLDPVIGRDDVIRRMITVLSRRTKNNPVLLGLPGVGKTAVVEGLAERIVNNEVPESLQGKRLLVIDVGGLIAGTGVRGEFEKKFKDLMKDIEANSDSTICFIDELHTIMNLGKTEGSVDAGNMLKPALARGLQLIGATTLDEYRKYIEKDPALQRRFQQVYVPEPTISETVSILRGIKSRYEAHFGVQISDAALVSCAVYSDRYITDRYLPDKAIDLLDEACSSLKIAQESRPKELEDVDARIMNLEMEQRSLKDDQDPYAVKRKETIEKELEKDRKKQAEITKVWNAERSRVGEIRKIKEQLEYAKIELENAQRNGDLEKASKVRFSVIPDLQARLPKVEAELEAETKKGGDLVVKDKVTTEDIAAVVSKATGIPVTQLMQGERERLINMEECLKTRVVGQDEAIKAVANAIRLSRAGLQSPKRPLASFLFLGPTGVGKTELTKAVAEFLFDDEKKAIIQINMSEFHDKHTISRLVGATPGFVGYEEGGQLTEAVRRRPYTVVVFDEIEKAHPDVANILLQILEEGQLTDGQGRVVNFRNTIIALTSNLGAEALYEPGAMKPDGSVSDSAKAQVLKDVNKFFKPELINRLDALVVFNKLPPSVIEDIVDLRLGEVQGRIADRHIKLDVTKAAREWLATKGYSDRYGARAVQRMVRDKVANPLALRMLNGEIKDGEIVTVDTVKTEDGKDSNELSFTAKPDPNAPMAAVEQQKKIDDDAKKTKDAIEQAGQLP</sequence>
<evidence type="ECO:0000313" key="10">
    <source>
        <dbReference type="EMBL" id="EJT49531.1"/>
    </source>
</evidence>
<feature type="domain" description="AAA+ ATPase" evidence="8">
    <location>
        <begin position="142"/>
        <end position="285"/>
    </location>
</feature>
<accession>J5T781</accession>
<dbReference type="PROSITE" id="PS00870">
    <property type="entry name" value="CLPAB_1"/>
    <property type="match status" value="1"/>
</dbReference>
<evidence type="ECO:0000259" key="8">
    <source>
        <dbReference type="SMART" id="SM00382"/>
    </source>
</evidence>
<dbReference type="AlphaFoldDB" id="J5T781"/>
<dbReference type="CDD" id="cd00009">
    <property type="entry name" value="AAA"/>
    <property type="match status" value="1"/>
</dbReference>
<dbReference type="FunFam" id="3.40.50.300:FF:000010">
    <property type="entry name" value="Chaperone clpB 1, putative"/>
    <property type="match status" value="1"/>
</dbReference>
<dbReference type="FunFam" id="3.40.50.300:FF:000025">
    <property type="entry name" value="ATP-dependent Clp protease subunit"/>
    <property type="match status" value="1"/>
</dbReference>
<evidence type="ECO:0000256" key="1">
    <source>
        <dbReference type="ARBA" id="ARBA00008675"/>
    </source>
</evidence>
<dbReference type="GO" id="GO:0043335">
    <property type="term" value="P:protein unfolding"/>
    <property type="evidence" value="ECO:0007669"/>
    <property type="project" value="TreeGrafter"/>
</dbReference>
<keyword evidence="2" id="KW-0677">Repeat</keyword>
<dbReference type="EMBL" id="ALBS01000170">
    <property type="protein sequence ID" value="EJT49531.1"/>
    <property type="molecule type" value="Genomic_DNA"/>
</dbReference>
<keyword evidence="4" id="KW-0067">ATP-binding</keyword>
<evidence type="ECO:0000256" key="4">
    <source>
        <dbReference type="ARBA" id="ARBA00022840"/>
    </source>
</evidence>
<feature type="region of interest" description="Disordered" evidence="7">
    <location>
        <begin position="806"/>
        <end position="852"/>
    </location>
</feature>
<dbReference type="PANTHER" id="PTHR11638:SF176">
    <property type="entry name" value="HEAT SHOCK PROTEIN 78, MITOCHONDRIAL"/>
    <property type="match status" value="1"/>
</dbReference>
<dbReference type="HOGENOM" id="CLU_005070_4_0_1"/>
<dbReference type="RefSeq" id="XP_014179949.1">
    <property type="nucleotide sequence ID" value="XM_014324474.1"/>
</dbReference>
<dbReference type="OrthoDB" id="47330at2759"/>
<comment type="similarity">
    <text evidence="1">Belongs to the ClpA/ClpB family.</text>
</comment>